<accession>A0A1Q5Y3H8</accession>
<dbReference type="RefSeq" id="WP_005651295.1">
    <property type="nucleotide sequence ID" value="NZ_CP031681.1"/>
</dbReference>
<name>A0A1Q5Y3H8_HAEIF</name>
<protein>
    <submittedName>
        <fullName evidence="1">Uncharacterized protein</fullName>
    </submittedName>
</protein>
<dbReference type="EMBL" id="QVJI01000015">
    <property type="protein sequence ID" value="RFN62530.1"/>
    <property type="molecule type" value="Genomic_DNA"/>
</dbReference>
<reference evidence="1" key="1">
    <citation type="submission" date="2018-08" db="EMBL/GenBank/DDBJ databases">
        <title>Antagonistic pleiotropy in the bifunctional surface protein FadL/P1 during adaptation of Haemophilus influenzae to chronic lung infection associated with COPD.</title>
        <authorList>
            <person name="Moleres J."/>
            <person name="Ehrlich R."/>
        </authorList>
    </citation>
    <scope>NUCLEOTIDE SEQUENCE [LARGE SCALE GENOMIC DNA]</scope>
    <source>
        <strain evidence="1">P668-6062</strain>
    </source>
</reference>
<organism evidence="1">
    <name type="scientific">Haemophilus influenzae</name>
    <dbReference type="NCBI Taxonomy" id="727"/>
    <lineage>
        <taxon>Bacteria</taxon>
        <taxon>Pseudomonadati</taxon>
        <taxon>Pseudomonadota</taxon>
        <taxon>Gammaproteobacteria</taxon>
        <taxon>Pasteurellales</taxon>
        <taxon>Pasteurellaceae</taxon>
        <taxon>Haemophilus</taxon>
    </lineage>
</organism>
<sequence length="107" mass="12349">MSNEITQKVRITIEVEMDDYQRDQLKISKNTQVLGGNIVRLDWEGGVFNEVDGYRKLFNAVDSNLMGIAFDNMEDEDFIDELQLAIKRVVTPIIKAKRKAILEDENE</sequence>
<evidence type="ECO:0000313" key="1">
    <source>
        <dbReference type="EMBL" id="RFN62530.1"/>
    </source>
</evidence>
<comment type="caution">
    <text evidence="1">The sequence shown here is derived from an EMBL/GenBank/DDBJ whole genome shotgun (WGS) entry which is preliminary data.</text>
</comment>
<dbReference type="AlphaFoldDB" id="A0A1Q5Y3H8"/>
<gene>
    <name evidence="1" type="ORF">CH627_08815</name>
</gene>
<proteinExistence type="predicted"/>